<evidence type="ECO:0000313" key="3">
    <source>
        <dbReference type="Proteomes" id="UP000815325"/>
    </source>
</evidence>
<comment type="subcellular location">
    <subcellularLocation>
        <location evidence="1">Cytoplasm</location>
        <location evidence="1">Cytoskeleton</location>
        <location evidence="1">Cilium axoneme</location>
    </subcellularLocation>
</comment>
<evidence type="ECO:0008006" key="4">
    <source>
        <dbReference type="Google" id="ProtNLM"/>
    </source>
</evidence>
<evidence type="ECO:0000313" key="2">
    <source>
        <dbReference type="EMBL" id="KAF5828810.1"/>
    </source>
</evidence>
<name>A0ABQ7G2I2_DUNSA</name>
<dbReference type="SUPFAM" id="SSF52047">
    <property type="entry name" value="RNI-like"/>
    <property type="match status" value="1"/>
</dbReference>
<sequence>MHFLQLPEDLIGHVYSFLDVESRKAFIATHPSVQSAPSVLDQIHKLTVSLEEADQPNPLLSFPRGERLQELVIWADFSYSFPPRNDVPLILALLRPQDGASHQHVMQIIGHVEELTFLGCRLREEQAAADLGHLIRQHMPKLRVLRFQMHQEWGHYYPGHDSNLQPSLLQALAQAECLEELHMEGLLLTQEQIQATSQYHNLKVLGLQRLKNARLKFEFCNIGDNLFSVHEAVTKLQALEELHVEFFVYHYDYNYLPCDTLFEEPLLAVLSAAMSNKRRSCTLHVYVNLVWDKRIENAGPESRADPAIVERLHDAWRKKSAELQSAGGHDVVLNVKMLDGVELSV</sequence>
<dbReference type="EMBL" id="MU070244">
    <property type="protein sequence ID" value="KAF5828810.1"/>
    <property type="molecule type" value="Genomic_DNA"/>
</dbReference>
<gene>
    <name evidence="2" type="ORF">DUNSADRAFT_17027</name>
</gene>
<evidence type="ECO:0000256" key="1">
    <source>
        <dbReference type="ARBA" id="ARBA00004430"/>
    </source>
</evidence>
<proteinExistence type="predicted"/>
<comment type="caution">
    <text evidence="2">The sequence shown here is derived from an EMBL/GenBank/DDBJ whole genome shotgun (WGS) entry which is preliminary data.</text>
</comment>
<dbReference type="InterPro" id="IPR032675">
    <property type="entry name" value="LRR_dom_sf"/>
</dbReference>
<keyword evidence="3" id="KW-1185">Reference proteome</keyword>
<protein>
    <recommendedName>
        <fullName evidence="4">F-box domain-containing protein</fullName>
    </recommendedName>
</protein>
<accession>A0ABQ7G2I2</accession>
<organism evidence="2 3">
    <name type="scientific">Dunaliella salina</name>
    <name type="common">Green alga</name>
    <name type="synonym">Protococcus salinus</name>
    <dbReference type="NCBI Taxonomy" id="3046"/>
    <lineage>
        <taxon>Eukaryota</taxon>
        <taxon>Viridiplantae</taxon>
        <taxon>Chlorophyta</taxon>
        <taxon>core chlorophytes</taxon>
        <taxon>Chlorophyceae</taxon>
        <taxon>CS clade</taxon>
        <taxon>Chlamydomonadales</taxon>
        <taxon>Dunaliellaceae</taxon>
        <taxon>Dunaliella</taxon>
    </lineage>
</organism>
<dbReference type="Gene3D" id="3.80.10.10">
    <property type="entry name" value="Ribonuclease Inhibitor"/>
    <property type="match status" value="1"/>
</dbReference>
<reference evidence="2" key="1">
    <citation type="submission" date="2017-08" db="EMBL/GenBank/DDBJ databases">
        <authorList>
            <person name="Polle J.E."/>
            <person name="Barry K."/>
            <person name="Cushman J."/>
            <person name="Schmutz J."/>
            <person name="Tran D."/>
            <person name="Hathwaick L.T."/>
            <person name="Yim W.C."/>
            <person name="Jenkins J."/>
            <person name="Mckie-Krisberg Z.M."/>
            <person name="Prochnik S."/>
            <person name="Lindquist E."/>
            <person name="Dockter R.B."/>
            <person name="Adam C."/>
            <person name="Molina H."/>
            <person name="Bunkerborg J."/>
            <person name="Jin E."/>
            <person name="Buchheim M."/>
            <person name="Magnuson J."/>
        </authorList>
    </citation>
    <scope>NUCLEOTIDE SEQUENCE</scope>
    <source>
        <strain evidence="2">CCAP 19/18</strain>
    </source>
</reference>
<dbReference type="Proteomes" id="UP000815325">
    <property type="component" value="Unassembled WGS sequence"/>
</dbReference>